<name>A0AAX4NE18_9ARCH</name>
<gene>
    <name evidence="1" type="ORF">OXIME_000113</name>
</gene>
<evidence type="ECO:0000313" key="1">
    <source>
        <dbReference type="EMBL" id="WYX99578.1"/>
    </source>
</evidence>
<protein>
    <submittedName>
        <fullName evidence="1">Uncharacterized protein</fullName>
    </submittedName>
</protein>
<organism evidence="1 2">
    <name type="scientific">Oxyplasma meridianum</name>
    <dbReference type="NCBI Taxonomy" id="3073602"/>
    <lineage>
        <taxon>Archaea</taxon>
        <taxon>Methanobacteriati</taxon>
        <taxon>Thermoplasmatota</taxon>
        <taxon>Thermoplasmata</taxon>
        <taxon>Thermoplasmatales</taxon>
        <taxon>Thermoplasmataceae</taxon>
        <taxon>Oxyplasma</taxon>
    </lineage>
</organism>
<accession>A0AAX4NE18</accession>
<sequence>MEKHHVYVPLFYDIKNSRVIPIEEGKSSSVSGKFMVKHPSIHGKNIERVT</sequence>
<dbReference type="Proteomes" id="UP001451606">
    <property type="component" value="Chromosome"/>
</dbReference>
<dbReference type="EMBL" id="CP133772">
    <property type="protein sequence ID" value="WYX99578.1"/>
    <property type="molecule type" value="Genomic_DNA"/>
</dbReference>
<keyword evidence="2" id="KW-1185">Reference proteome</keyword>
<evidence type="ECO:0000313" key="2">
    <source>
        <dbReference type="Proteomes" id="UP001451606"/>
    </source>
</evidence>
<dbReference type="GeneID" id="95966836"/>
<reference evidence="1 2" key="1">
    <citation type="submission" date="2023-09" db="EMBL/GenBank/DDBJ databases">
        <authorList>
            <person name="Golyshina O.V."/>
            <person name="Lunev E.A."/>
            <person name="Bargiela R."/>
            <person name="Gaines M.C."/>
            <person name="Daum B."/>
            <person name="Bale N.J."/>
            <person name="Koenen M."/>
            <person name="Sinninghe Damst J.S."/>
            <person name="Yakimov M."/>
            <person name="Golyshin P.N."/>
        </authorList>
    </citation>
    <scope>NUCLEOTIDE SEQUENCE [LARGE SCALE GENOMIC DNA]</scope>
    <source>
        <strain evidence="1 2">M1</strain>
    </source>
</reference>
<dbReference type="RefSeq" id="WP_393971548.1">
    <property type="nucleotide sequence ID" value="NZ_CP133772.1"/>
</dbReference>
<proteinExistence type="predicted"/>
<dbReference type="KEGG" id="omr:OXIME_000113"/>
<dbReference type="AlphaFoldDB" id="A0AAX4NE18"/>